<sequence length="232" mass="23203">MLRLTFFDQKGSLKMFRIFGRLFKIYVALLGVFILTACGGGGGSPGTPLLGANSPQGWSITMAGVVFPATNCSNQNGGAILCNIPGHNNTADPSSGAIIENYGAGLGIKVVDSNGNPISGASVTFSLGSFGTGTTGNYCNTATTTTTTNCTANGVAGVRTTIQFTPGFANGAGKVTTPITVTTGSDGRAYVSYYPGGQPGIDVVLATAQTSSGSGSSGSITQAAQSATMVVQ</sequence>
<name>E6PVG4_9ZZZZ</name>
<comment type="caution">
    <text evidence="1">The sequence shown here is derived from an EMBL/GenBank/DDBJ whole genome shotgun (WGS) entry which is preliminary data.</text>
</comment>
<dbReference type="EMBL" id="CABM01000064">
    <property type="protein sequence ID" value="CBH98921.1"/>
    <property type="molecule type" value="Genomic_DNA"/>
</dbReference>
<reference evidence="1" key="1">
    <citation type="submission" date="2009-10" db="EMBL/GenBank/DDBJ databases">
        <title>Diversity of trophic interactions inside an arsenic-rich microbial ecosystem.</title>
        <authorList>
            <person name="Bertin P.N."/>
            <person name="Heinrich-Salmeron A."/>
            <person name="Pelletier E."/>
            <person name="Goulhen-Chollet F."/>
            <person name="Arsene-Ploetze F."/>
            <person name="Gallien S."/>
            <person name="Calteau A."/>
            <person name="Vallenet D."/>
            <person name="Casiot C."/>
            <person name="Chane-Woon-Ming B."/>
            <person name="Giloteaux L."/>
            <person name="Barakat M."/>
            <person name="Bonnefoy V."/>
            <person name="Bruneel O."/>
            <person name="Chandler M."/>
            <person name="Cleiss J."/>
            <person name="Duran R."/>
            <person name="Elbaz-Poulichet F."/>
            <person name="Fonknechten N."/>
            <person name="Lauga B."/>
            <person name="Mornico D."/>
            <person name="Ortet P."/>
            <person name="Schaeffer C."/>
            <person name="Siguier P."/>
            <person name="Alexander Thil Smith A."/>
            <person name="Van Dorsselaer A."/>
            <person name="Weissenbach J."/>
            <person name="Medigue C."/>
            <person name="Le Paslier D."/>
        </authorList>
    </citation>
    <scope>NUCLEOTIDE SEQUENCE</scope>
</reference>
<proteinExistence type="predicted"/>
<evidence type="ECO:0000313" key="1">
    <source>
        <dbReference type="EMBL" id="CBH98921.1"/>
    </source>
</evidence>
<gene>
    <name evidence="1" type="ORF">CARN2_0095</name>
</gene>
<accession>E6PVG4</accession>
<protein>
    <recommendedName>
        <fullName evidence="2">Big-1 domain-containing protein</fullName>
    </recommendedName>
</protein>
<evidence type="ECO:0008006" key="2">
    <source>
        <dbReference type="Google" id="ProtNLM"/>
    </source>
</evidence>
<organism evidence="1">
    <name type="scientific">mine drainage metagenome</name>
    <dbReference type="NCBI Taxonomy" id="410659"/>
    <lineage>
        <taxon>unclassified sequences</taxon>
        <taxon>metagenomes</taxon>
        <taxon>ecological metagenomes</taxon>
    </lineage>
</organism>
<dbReference type="AlphaFoldDB" id="E6PVG4"/>